<proteinExistence type="predicted"/>
<dbReference type="InterPro" id="IPR036063">
    <property type="entry name" value="Smr_dom_sf"/>
</dbReference>
<sequence length="54" mass="6300">INCLNNNLSQIRIVHGHGEGVLKKITQETLDKSEFVKRYYFDHNYSATIGELEY</sequence>
<accession>A0A382U8X9</accession>
<gene>
    <name evidence="2" type="ORF">METZ01_LOCUS383604</name>
</gene>
<feature type="non-terminal residue" evidence="2">
    <location>
        <position position="1"/>
    </location>
</feature>
<name>A0A382U8X9_9ZZZZ</name>
<dbReference type="Pfam" id="PF01713">
    <property type="entry name" value="Smr"/>
    <property type="match status" value="1"/>
</dbReference>
<dbReference type="EMBL" id="UINC01142426">
    <property type="protein sequence ID" value="SVD30750.1"/>
    <property type="molecule type" value="Genomic_DNA"/>
</dbReference>
<dbReference type="PROSITE" id="PS50828">
    <property type="entry name" value="SMR"/>
    <property type="match status" value="1"/>
</dbReference>
<feature type="domain" description="Smr" evidence="1">
    <location>
        <begin position="1"/>
        <end position="53"/>
    </location>
</feature>
<organism evidence="2">
    <name type="scientific">marine metagenome</name>
    <dbReference type="NCBI Taxonomy" id="408172"/>
    <lineage>
        <taxon>unclassified sequences</taxon>
        <taxon>metagenomes</taxon>
        <taxon>ecological metagenomes</taxon>
    </lineage>
</organism>
<dbReference type="Gene3D" id="3.30.1370.110">
    <property type="match status" value="1"/>
</dbReference>
<protein>
    <recommendedName>
        <fullName evidence="1">Smr domain-containing protein</fullName>
    </recommendedName>
</protein>
<reference evidence="2" key="1">
    <citation type="submission" date="2018-05" db="EMBL/GenBank/DDBJ databases">
        <authorList>
            <person name="Lanie J.A."/>
            <person name="Ng W.-L."/>
            <person name="Kazmierczak K.M."/>
            <person name="Andrzejewski T.M."/>
            <person name="Davidsen T.M."/>
            <person name="Wayne K.J."/>
            <person name="Tettelin H."/>
            <person name="Glass J.I."/>
            <person name="Rusch D."/>
            <person name="Podicherti R."/>
            <person name="Tsui H.-C.T."/>
            <person name="Winkler M.E."/>
        </authorList>
    </citation>
    <scope>NUCLEOTIDE SEQUENCE</scope>
</reference>
<evidence type="ECO:0000259" key="1">
    <source>
        <dbReference type="PROSITE" id="PS50828"/>
    </source>
</evidence>
<evidence type="ECO:0000313" key="2">
    <source>
        <dbReference type="EMBL" id="SVD30750.1"/>
    </source>
</evidence>
<dbReference type="InterPro" id="IPR002625">
    <property type="entry name" value="Smr_dom"/>
</dbReference>
<dbReference type="AlphaFoldDB" id="A0A382U8X9"/>